<organism evidence="1">
    <name type="scientific">hydrocarbon metagenome</name>
    <dbReference type="NCBI Taxonomy" id="938273"/>
    <lineage>
        <taxon>unclassified sequences</taxon>
        <taxon>metagenomes</taxon>
        <taxon>ecological metagenomes</taxon>
    </lineage>
</organism>
<reference evidence="1" key="1">
    <citation type="journal article" date="2015" name="Proc. Natl. Acad. Sci. U.S.A.">
        <title>Networks of energetic and metabolic interactions define dynamics in microbial communities.</title>
        <authorList>
            <person name="Embree M."/>
            <person name="Liu J.K."/>
            <person name="Al-Bassam M.M."/>
            <person name="Zengler K."/>
        </authorList>
    </citation>
    <scope>NUCLEOTIDE SEQUENCE</scope>
</reference>
<proteinExistence type="predicted"/>
<dbReference type="EMBL" id="LNQE01001694">
    <property type="protein sequence ID" value="KUG14159.1"/>
    <property type="molecule type" value="Genomic_DNA"/>
</dbReference>
<comment type="caution">
    <text evidence="1">The sequence shown here is derived from an EMBL/GenBank/DDBJ whole genome shotgun (WGS) entry which is preliminary data.</text>
</comment>
<accession>A0A0W8EZX8</accession>
<dbReference type="AlphaFoldDB" id="A0A0W8EZX8"/>
<sequence length="79" mass="8511">MVVPESGAIMHTVSGLQDAKETACWHFGIRILITAQGPNGPFPAGMSQDLMRCGLCGDASENVYRKKSDDSLEGYKHKG</sequence>
<gene>
    <name evidence="1" type="ORF">ASZ90_016212</name>
</gene>
<protein>
    <submittedName>
        <fullName evidence="1">Uncharacterized protein</fullName>
    </submittedName>
</protein>
<evidence type="ECO:0000313" key="1">
    <source>
        <dbReference type="EMBL" id="KUG14159.1"/>
    </source>
</evidence>
<name>A0A0W8EZX8_9ZZZZ</name>